<evidence type="ECO:0000313" key="1">
    <source>
        <dbReference type="EMBL" id="EAS46053.1"/>
    </source>
</evidence>
<name>Q1YP81_9GAMM</name>
<comment type="caution">
    <text evidence="1">The sequence shown here is derived from an EMBL/GenBank/DDBJ whole genome shotgun (WGS) entry which is preliminary data.</text>
</comment>
<sequence length="574" mass="63943">MFIRISLLVLLAAAGCTERDNRSPDIALTGVVSSPQEQLMEGVVVILRGVDKSLLTAVTSDATGQFSLRRERLNAGTYEVTVRAAGYELSSAQQVVITQDRPSSIELSLQAVTDPLRLASHLTSLDWVKSFPGSKAEKDLLVRNMVNCGFCHSLERIARSGYNAEQFTQVIQRMHTYETDHASADRIQIVRHPLPLKDFIWYGRKATDIAEYLATVNLSQGQSTWDYPLKTLPRPSGEGTNATVTVYPIPRQPSVIHDLDVDSKGNVWYGNTGWDFIGKLDPRSGEFSEWPAPNFLPEPEEGLSRIVGVQDIQVDGTDTVWVGIGGNKHAAFSPETETWQTFDLPVIWKNPFLGPVRAGEKGLWATGITSIPEGGIRHEHAFRLDIESGEVGEGIMLFDDKPFPTDPDRVGQLNYCYMMDQDAAGNFLCTAPEASSIARSDGEGNVRLVPTPTPNAYPRRGYRDNNNGFWFTEFFADNVAVINLDNDEITEYPLQPRHISPYYARPDRNGKIWISSTGSDRLLRLDPETGKVVKYLMPVEYDARKVVVDNSADRITVWLPNKNQGQLIRIEVAE</sequence>
<dbReference type="GO" id="GO:0016787">
    <property type="term" value="F:hydrolase activity"/>
    <property type="evidence" value="ECO:0007669"/>
    <property type="project" value="UniProtKB-KW"/>
</dbReference>
<dbReference type="SUPFAM" id="SSF63829">
    <property type="entry name" value="Calcium-dependent phosphotriesterase"/>
    <property type="match status" value="1"/>
</dbReference>
<dbReference type="STRING" id="314287.GB2207_07642"/>
<keyword evidence="1" id="KW-0472">Membrane</keyword>
<keyword evidence="1" id="KW-0812">Transmembrane</keyword>
<dbReference type="EMBL" id="AAPI01000011">
    <property type="protein sequence ID" value="EAS46053.1"/>
    <property type="molecule type" value="Genomic_DNA"/>
</dbReference>
<dbReference type="Pfam" id="PF24684">
    <property type="entry name" value="Vgb_lyase"/>
    <property type="match status" value="1"/>
</dbReference>
<dbReference type="Pfam" id="PF13620">
    <property type="entry name" value="CarboxypepD_reg"/>
    <property type="match status" value="1"/>
</dbReference>
<dbReference type="OrthoDB" id="9812926at2"/>
<dbReference type="eggNOG" id="COG4257">
    <property type="taxonomic scope" value="Bacteria"/>
</dbReference>
<gene>
    <name evidence="1" type="ORF">GB2207_07642</name>
</gene>
<dbReference type="PANTHER" id="PTHR40274:SF3">
    <property type="entry name" value="VIRGINIAMYCIN B LYASE"/>
    <property type="match status" value="1"/>
</dbReference>
<dbReference type="HOGENOM" id="CLU_474696_0_0_6"/>
<protein>
    <submittedName>
        <fullName evidence="1">Putative hydrolase transmembrane protein</fullName>
    </submittedName>
</protein>
<dbReference type="PANTHER" id="PTHR40274">
    <property type="entry name" value="VIRGINIAMYCIN B LYASE"/>
    <property type="match status" value="1"/>
</dbReference>
<dbReference type="PROSITE" id="PS51257">
    <property type="entry name" value="PROKAR_LIPOPROTEIN"/>
    <property type="match status" value="1"/>
</dbReference>
<keyword evidence="1" id="KW-0378">Hydrolase</keyword>
<reference evidence="1 2" key="1">
    <citation type="submission" date="2006-03" db="EMBL/GenBank/DDBJ databases">
        <authorList>
            <person name="Giovannoni S.J."/>
            <person name="Cho J.-C."/>
            <person name="Ferriera S."/>
            <person name="Johnson J."/>
            <person name="Kravitz S."/>
            <person name="Halpern A."/>
            <person name="Remington K."/>
            <person name="Beeson K."/>
            <person name="Tran B."/>
            <person name="Rogers Y.-H."/>
            <person name="Friedman R."/>
            <person name="Venter J.C."/>
        </authorList>
    </citation>
    <scope>NUCLEOTIDE SEQUENCE [LARGE SCALE GENOMIC DNA]</scope>
    <source>
        <strain evidence="1 2">HTCC2207</strain>
    </source>
</reference>
<organism evidence="1 2">
    <name type="scientific">gamma proteobacterium HTCC2207</name>
    <dbReference type="NCBI Taxonomy" id="314287"/>
    <lineage>
        <taxon>Bacteria</taxon>
        <taxon>Pseudomonadati</taxon>
        <taxon>Pseudomonadota</taxon>
        <taxon>Gammaproteobacteria</taxon>
        <taxon>Cellvibrionales</taxon>
        <taxon>Porticoccaceae</taxon>
        <taxon>SAR92 clade</taxon>
    </lineage>
</organism>
<dbReference type="Gene3D" id="2.130.10.10">
    <property type="entry name" value="YVTN repeat-like/Quinoprotein amine dehydrogenase"/>
    <property type="match status" value="2"/>
</dbReference>
<proteinExistence type="predicted"/>
<dbReference type="SUPFAM" id="SSF49464">
    <property type="entry name" value="Carboxypeptidase regulatory domain-like"/>
    <property type="match status" value="1"/>
</dbReference>
<evidence type="ECO:0000313" key="2">
    <source>
        <dbReference type="Proteomes" id="UP000005555"/>
    </source>
</evidence>
<dbReference type="AlphaFoldDB" id="Q1YP81"/>
<dbReference type="InterPro" id="IPR051344">
    <property type="entry name" value="Vgb"/>
</dbReference>
<keyword evidence="2" id="KW-1185">Reference proteome</keyword>
<dbReference type="Proteomes" id="UP000005555">
    <property type="component" value="Unassembled WGS sequence"/>
</dbReference>
<dbReference type="InterPro" id="IPR008969">
    <property type="entry name" value="CarboxyPept-like_regulatory"/>
</dbReference>
<dbReference type="InterPro" id="IPR015943">
    <property type="entry name" value="WD40/YVTN_repeat-like_dom_sf"/>
</dbReference>
<dbReference type="Gene3D" id="2.60.40.1120">
    <property type="entry name" value="Carboxypeptidase-like, regulatory domain"/>
    <property type="match status" value="1"/>
</dbReference>
<accession>Q1YP81</accession>